<protein>
    <recommendedName>
        <fullName evidence="2">Outer membrane protein beta-barrel domain-containing protein</fullName>
    </recommendedName>
</protein>
<dbReference type="InterPro" id="IPR025665">
    <property type="entry name" value="Beta-barrel_OMP_2"/>
</dbReference>
<dbReference type="AlphaFoldDB" id="A0AB33IQS3"/>
<evidence type="ECO:0000256" key="1">
    <source>
        <dbReference type="SAM" id="SignalP"/>
    </source>
</evidence>
<organism evidence="3">
    <name type="scientific">Prevotella sp. GTC17253</name>
    <dbReference type="NCBI Taxonomy" id="3236793"/>
    <lineage>
        <taxon>Bacteria</taxon>
        <taxon>Pseudomonadati</taxon>
        <taxon>Bacteroidota</taxon>
        <taxon>Bacteroidia</taxon>
        <taxon>Bacteroidales</taxon>
        <taxon>Prevotellaceae</taxon>
        <taxon>Prevotella</taxon>
    </lineage>
</organism>
<evidence type="ECO:0000313" key="3">
    <source>
        <dbReference type="EMBL" id="BFO70832.1"/>
    </source>
</evidence>
<evidence type="ECO:0000259" key="2">
    <source>
        <dbReference type="Pfam" id="PF13568"/>
    </source>
</evidence>
<dbReference type="Pfam" id="PF13568">
    <property type="entry name" value="OMP_b-brl_2"/>
    <property type="match status" value="1"/>
</dbReference>
<feature type="signal peptide" evidence="1">
    <location>
        <begin position="1"/>
        <end position="20"/>
    </location>
</feature>
<feature type="chain" id="PRO_5044278957" description="Outer membrane protein beta-barrel domain-containing protein" evidence="1">
    <location>
        <begin position="21"/>
        <end position="207"/>
    </location>
</feature>
<dbReference type="EMBL" id="AP035785">
    <property type="protein sequence ID" value="BFO70832.1"/>
    <property type="molecule type" value="Genomic_DNA"/>
</dbReference>
<reference evidence="3" key="1">
    <citation type="submission" date="2024-07" db="EMBL/GenBank/DDBJ databases">
        <title>Complete genome sequence of Prevotella sp. YM-2024 GTC17253.</title>
        <authorList>
            <person name="Hayashi M."/>
            <person name="Muto Y."/>
            <person name="Tanaka K."/>
            <person name="Niwa H."/>
        </authorList>
    </citation>
    <scope>NUCLEOTIDE SEQUENCE</scope>
    <source>
        <strain evidence="3">GTC17253</strain>
    </source>
</reference>
<keyword evidence="1" id="KW-0732">Signal</keyword>
<gene>
    <name evidence="3" type="ORF">GTC17253_07980</name>
</gene>
<sequence length="207" mass="22993">MRHKIILAICLLLTSVGTFAQHAIGVTTIKPYVGLSYAAMFNGDLDFRKGMAVGVDLEKRIAKWFSVSAGAAYAPLGGEYHDSDDKSFIWKHDYLTFPVTANFYPVKGLAFRTGLQAGISIRNRQESIGNNTLMMKEMEGDLKPYDLSIPVAISYELYNIVLDVRWNIGITDVGSSSPWTGNYNMHNSHLGGANFAYVFTIGYQFEL</sequence>
<proteinExistence type="predicted"/>
<accession>A0AB33IQS3</accession>
<name>A0AB33IQS3_9BACT</name>
<feature type="domain" description="Outer membrane protein beta-barrel" evidence="2">
    <location>
        <begin position="33"/>
        <end position="173"/>
    </location>
</feature>